<proteinExistence type="predicted"/>
<protein>
    <submittedName>
        <fullName evidence="3">Uncharacterized protein</fullName>
    </submittedName>
</protein>
<evidence type="ECO:0000313" key="4">
    <source>
        <dbReference type="Proteomes" id="UP000275078"/>
    </source>
</evidence>
<sequence length="506" mass="57343">MDSEPQPAIPKCLDDPKEHGTKRDDLAEVTPEAQNAREEQTTVKDGLPGAPSTSVASESGAQNQQPQNADKTGAEPSTKASSRKKSNKPVNKAKEEWKKMTKEEQAQLRAGREEHPKLSKSEERKERQRIKDAVRVDRGDTPKGYRSRLLRKVLLGAQLVEELANRCFQMSEDGAEQFVDWNSESGLRNLILGEITTLPQGKRVLLLVGSHDTKGKGGYGYVHILNSHRGDFLAVAGVDEHEVLEFCLPCFRQRPSHVKVYKESRYTYDGWYYPLLYSGKEGLHPKGYLFLAVGDNGTVITMFPVRALPSGKNADYDIMELRPEHFCRDTPDRTIDLGSQSYDLQKLTADEQNLATEKEVRLRTERIRKRILQEEEEARREREKAEQLEKDGTILDPQAAIFEAIDEAVSSAAQEEESKRLERARKGTVTNLEAARTKQQDVIATEVYKIWSPPFEAAGNALYKRRLNDQWLLDKEFWLFQPDGSLEVVEAKGFGLEDDSERSRDI</sequence>
<feature type="coiled-coil region" evidence="1">
    <location>
        <begin position="364"/>
        <end position="391"/>
    </location>
</feature>
<dbReference type="Proteomes" id="UP000275078">
    <property type="component" value="Unassembled WGS sequence"/>
</dbReference>
<evidence type="ECO:0000313" key="3">
    <source>
        <dbReference type="EMBL" id="RPA71665.1"/>
    </source>
</evidence>
<keyword evidence="4" id="KW-1185">Reference proteome</keyword>
<feature type="region of interest" description="Disordered" evidence="2">
    <location>
        <begin position="1"/>
        <end position="129"/>
    </location>
</feature>
<accession>A0A3N4HB03</accession>
<evidence type="ECO:0000256" key="2">
    <source>
        <dbReference type="SAM" id="MobiDB-lite"/>
    </source>
</evidence>
<name>A0A3N4HB03_ASCIM</name>
<dbReference type="EMBL" id="ML119908">
    <property type="protein sequence ID" value="RPA71665.1"/>
    <property type="molecule type" value="Genomic_DNA"/>
</dbReference>
<feature type="compositionally biased region" description="Basic and acidic residues" evidence="2">
    <location>
        <begin position="12"/>
        <end position="26"/>
    </location>
</feature>
<feature type="compositionally biased region" description="Polar residues" evidence="2">
    <location>
        <begin position="51"/>
        <end position="70"/>
    </location>
</feature>
<feature type="compositionally biased region" description="Basic and acidic residues" evidence="2">
    <location>
        <begin position="92"/>
        <end position="129"/>
    </location>
</feature>
<evidence type="ECO:0000256" key="1">
    <source>
        <dbReference type="SAM" id="Coils"/>
    </source>
</evidence>
<gene>
    <name evidence="3" type="ORF">BJ508DRAFT_335803</name>
</gene>
<keyword evidence="1" id="KW-0175">Coiled coil</keyword>
<reference evidence="3 4" key="1">
    <citation type="journal article" date="2018" name="Nat. Ecol. Evol.">
        <title>Pezizomycetes genomes reveal the molecular basis of ectomycorrhizal truffle lifestyle.</title>
        <authorList>
            <person name="Murat C."/>
            <person name="Payen T."/>
            <person name="Noel B."/>
            <person name="Kuo A."/>
            <person name="Morin E."/>
            <person name="Chen J."/>
            <person name="Kohler A."/>
            <person name="Krizsan K."/>
            <person name="Balestrini R."/>
            <person name="Da Silva C."/>
            <person name="Montanini B."/>
            <person name="Hainaut M."/>
            <person name="Levati E."/>
            <person name="Barry K.W."/>
            <person name="Belfiori B."/>
            <person name="Cichocki N."/>
            <person name="Clum A."/>
            <person name="Dockter R.B."/>
            <person name="Fauchery L."/>
            <person name="Guy J."/>
            <person name="Iotti M."/>
            <person name="Le Tacon F."/>
            <person name="Lindquist E.A."/>
            <person name="Lipzen A."/>
            <person name="Malagnac F."/>
            <person name="Mello A."/>
            <person name="Molinier V."/>
            <person name="Miyauchi S."/>
            <person name="Poulain J."/>
            <person name="Riccioni C."/>
            <person name="Rubini A."/>
            <person name="Sitrit Y."/>
            <person name="Splivallo R."/>
            <person name="Traeger S."/>
            <person name="Wang M."/>
            <person name="Zifcakova L."/>
            <person name="Wipf D."/>
            <person name="Zambonelli A."/>
            <person name="Paolocci F."/>
            <person name="Nowrousian M."/>
            <person name="Ottonello S."/>
            <person name="Baldrian P."/>
            <person name="Spatafora J.W."/>
            <person name="Henrissat B."/>
            <person name="Nagy L.G."/>
            <person name="Aury J.M."/>
            <person name="Wincker P."/>
            <person name="Grigoriev I.V."/>
            <person name="Bonfante P."/>
            <person name="Martin F.M."/>
        </authorList>
    </citation>
    <scope>NUCLEOTIDE SEQUENCE [LARGE SCALE GENOMIC DNA]</scope>
    <source>
        <strain evidence="3 4">RN42</strain>
    </source>
</reference>
<dbReference type="AlphaFoldDB" id="A0A3N4HB03"/>
<organism evidence="3 4">
    <name type="scientific">Ascobolus immersus RN42</name>
    <dbReference type="NCBI Taxonomy" id="1160509"/>
    <lineage>
        <taxon>Eukaryota</taxon>
        <taxon>Fungi</taxon>
        <taxon>Dikarya</taxon>
        <taxon>Ascomycota</taxon>
        <taxon>Pezizomycotina</taxon>
        <taxon>Pezizomycetes</taxon>
        <taxon>Pezizales</taxon>
        <taxon>Ascobolaceae</taxon>
        <taxon>Ascobolus</taxon>
    </lineage>
</organism>